<name>B0DCS9_LACBS</name>
<dbReference type="Gene3D" id="3.90.1200.10">
    <property type="match status" value="1"/>
</dbReference>
<evidence type="ECO:0000259" key="1">
    <source>
        <dbReference type="Pfam" id="PF01636"/>
    </source>
</evidence>
<dbReference type="Proteomes" id="UP000001194">
    <property type="component" value="Unassembled WGS sequence"/>
</dbReference>
<dbReference type="PANTHER" id="PTHR21310:SF37">
    <property type="entry name" value="AMINOGLYCOSIDE PHOSPHOTRANSFERASE DOMAIN-CONTAINING PROTEIN"/>
    <property type="match status" value="1"/>
</dbReference>
<protein>
    <submittedName>
        <fullName evidence="2">Predicted protein</fullName>
    </submittedName>
</protein>
<evidence type="ECO:0000313" key="3">
    <source>
        <dbReference type="Proteomes" id="UP000001194"/>
    </source>
</evidence>
<dbReference type="InParanoid" id="B0DCS9"/>
<dbReference type="InterPro" id="IPR011009">
    <property type="entry name" value="Kinase-like_dom_sf"/>
</dbReference>
<feature type="domain" description="Aminoglycoside phosphotransferase" evidence="1">
    <location>
        <begin position="44"/>
        <end position="247"/>
    </location>
</feature>
<dbReference type="InterPro" id="IPR002575">
    <property type="entry name" value="Aminoglycoside_PTrfase"/>
</dbReference>
<dbReference type="HOGENOM" id="CLU_043058_0_0_1"/>
<keyword evidence="3" id="KW-1185">Reference proteome</keyword>
<sequence>MTAFIDQSRATRAKVNWDQVYKTASSIKGQPCTANKNEFSGGCNTVYPITFEDGTSWALRVPHDMIMTPVEPTVTTMDYVKNTVPTIPIATVYAWSDSEDGDGVGTPYILLDWIEGSTLTWNATFPPPEAREKVLAQLAQYSVDMLVHTTQQIQSSTGTMSALAWTLRRIDSRLRRIFNGGLPLLDPVDCLIYRAMAEEKYHISSLDTLPFPLMHTDLNPGNILVDGDFNITGILDWDDWVCRLPLQFAVRCPAMIALRDDPSPDDLFLKDRLSFIEHFASSLHSSGVPDDTIAQLLPIVADEEQQAFQLAIGSKGFYAYWVGKYLVRRAEWFNAAAGALDRFVQGNPEMAGSAESQKSKALNQVLMSFPPSAHVSLEGILSFGYHTRVAKYDDENIEWTTAHNFTDITHLNYSYELRLSKTRTQTRRYKPIRNWNREEFLTKKLVYNLCPERFCADPGVAVPWEYAKSTQSLFLHFQSDGCSAALPNKRAVLK</sequence>
<dbReference type="AlphaFoldDB" id="B0DCS9"/>
<evidence type="ECO:0000313" key="2">
    <source>
        <dbReference type="EMBL" id="EDR07497.1"/>
    </source>
</evidence>
<accession>B0DCS9</accession>
<dbReference type="SUPFAM" id="SSF56112">
    <property type="entry name" value="Protein kinase-like (PK-like)"/>
    <property type="match status" value="1"/>
</dbReference>
<dbReference type="PANTHER" id="PTHR21310">
    <property type="entry name" value="AMINOGLYCOSIDE PHOSPHOTRANSFERASE-RELATED-RELATED"/>
    <property type="match status" value="1"/>
</dbReference>
<organism evidence="3">
    <name type="scientific">Laccaria bicolor (strain S238N-H82 / ATCC MYA-4686)</name>
    <name type="common">Bicoloured deceiver</name>
    <name type="synonym">Laccaria laccata var. bicolor</name>
    <dbReference type="NCBI Taxonomy" id="486041"/>
    <lineage>
        <taxon>Eukaryota</taxon>
        <taxon>Fungi</taxon>
        <taxon>Dikarya</taxon>
        <taxon>Basidiomycota</taxon>
        <taxon>Agaricomycotina</taxon>
        <taxon>Agaricomycetes</taxon>
        <taxon>Agaricomycetidae</taxon>
        <taxon>Agaricales</taxon>
        <taxon>Agaricineae</taxon>
        <taxon>Hydnangiaceae</taxon>
        <taxon>Laccaria</taxon>
    </lineage>
</organism>
<reference evidence="2 3" key="1">
    <citation type="journal article" date="2008" name="Nature">
        <title>The genome of Laccaria bicolor provides insights into mycorrhizal symbiosis.</title>
        <authorList>
            <person name="Martin F."/>
            <person name="Aerts A."/>
            <person name="Ahren D."/>
            <person name="Brun A."/>
            <person name="Danchin E.G.J."/>
            <person name="Duchaussoy F."/>
            <person name="Gibon J."/>
            <person name="Kohler A."/>
            <person name="Lindquist E."/>
            <person name="Pereda V."/>
            <person name="Salamov A."/>
            <person name="Shapiro H.J."/>
            <person name="Wuyts J."/>
            <person name="Blaudez D."/>
            <person name="Buee M."/>
            <person name="Brokstein P."/>
            <person name="Canbaeck B."/>
            <person name="Cohen D."/>
            <person name="Courty P.E."/>
            <person name="Coutinho P.M."/>
            <person name="Delaruelle C."/>
            <person name="Detter J.C."/>
            <person name="Deveau A."/>
            <person name="DiFazio S."/>
            <person name="Duplessis S."/>
            <person name="Fraissinet-Tachet L."/>
            <person name="Lucic E."/>
            <person name="Frey-Klett P."/>
            <person name="Fourrey C."/>
            <person name="Feussner I."/>
            <person name="Gay G."/>
            <person name="Grimwood J."/>
            <person name="Hoegger P.J."/>
            <person name="Jain P."/>
            <person name="Kilaru S."/>
            <person name="Labbe J."/>
            <person name="Lin Y.C."/>
            <person name="Legue V."/>
            <person name="Le Tacon F."/>
            <person name="Marmeisse R."/>
            <person name="Melayah D."/>
            <person name="Montanini B."/>
            <person name="Muratet M."/>
            <person name="Nehls U."/>
            <person name="Niculita-Hirzel H."/>
            <person name="Oudot-Le Secq M.P."/>
            <person name="Peter M."/>
            <person name="Quesneville H."/>
            <person name="Rajashekar B."/>
            <person name="Reich M."/>
            <person name="Rouhier N."/>
            <person name="Schmutz J."/>
            <person name="Yin T."/>
            <person name="Chalot M."/>
            <person name="Henrissat B."/>
            <person name="Kuees U."/>
            <person name="Lucas S."/>
            <person name="Van de Peer Y."/>
            <person name="Podila G.K."/>
            <person name="Polle A."/>
            <person name="Pukkila P.J."/>
            <person name="Richardson P.M."/>
            <person name="Rouze P."/>
            <person name="Sanders I.R."/>
            <person name="Stajich J.E."/>
            <person name="Tunlid A."/>
            <person name="Tuskan G."/>
            <person name="Grigoriev I.V."/>
        </authorList>
    </citation>
    <scope>NUCLEOTIDE SEQUENCE [LARGE SCALE GENOMIC DNA]</scope>
    <source>
        <strain evidence="3">S238N-H82 / ATCC MYA-4686</strain>
    </source>
</reference>
<dbReference type="KEGG" id="lbc:LACBIDRAFT_327773"/>
<proteinExistence type="predicted"/>
<dbReference type="RefSeq" id="XP_001881889.1">
    <property type="nucleotide sequence ID" value="XM_001881854.1"/>
</dbReference>
<dbReference type="OrthoDB" id="10003767at2759"/>
<dbReference type="GeneID" id="6077436"/>
<dbReference type="InterPro" id="IPR051678">
    <property type="entry name" value="AGP_Transferase"/>
</dbReference>
<gene>
    <name evidence="2" type="ORF">LACBIDRAFT_327773</name>
</gene>
<dbReference type="EMBL" id="DS547104">
    <property type="protein sequence ID" value="EDR07497.1"/>
    <property type="molecule type" value="Genomic_DNA"/>
</dbReference>
<dbReference type="Pfam" id="PF01636">
    <property type="entry name" value="APH"/>
    <property type="match status" value="1"/>
</dbReference>